<feature type="compositionally biased region" description="Acidic residues" evidence="1">
    <location>
        <begin position="55"/>
        <end position="65"/>
    </location>
</feature>
<evidence type="ECO:0000313" key="4">
    <source>
        <dbReference type="Proteomes" id="UP000235388"/>
    </source>
</evidence>
<dbReference type="Proteomes" id="UP000235388">
    <property type="component" value="Unassembled WGS sequence"/>
</dbReference>
<name>A0A2N5TQE8_9BASI</name>
<evidence type="ECO:0000256" key="1">
    <source>
        <dbReference type="SAM" id="MobiDB-lite"/>
    </source>
</evidence>
<feature type="region of interest" description="Disordered" evidence="1">
    <location>
        <begin position="1"/>
        <end position="65"/>
    </location>
</feature>
<dbReference type="Proteomes" id="UP000235392">
    <property type="component" value="Unassembled WGS sequence"/>
</dbReference>
<evidence type="ECO:0000313" key="2">
    <source>
        <dbReference type="EMBL" id="PLW27725.1"/>
    </source>
</evidence>
<dbReference type="AlphaFoldDB" id="A0A2N5TQE8"/>
<sequence length="284" mass="32631">MKEKQIRAHQTLASHQSKLNKSRQENQDKNIPMGSPERFDDGEIRGGEHVNMDRVEEEDHLENPEALEEDIQQLEELTHAEQLEKALGEIGSMNYKDFFDHVNEDPPEDEERDEWLDWTYDQLDRGNDGFGPNFEPEPDEPFTKANDKWYPFKNKMAHDVPLSLRNYPSYPQQLMSAKATSMVNHLPRAGTSVQSPARPPPHAARHVHAYNRRAHGEQACRRARQACRACTPVWKACKACTPFGQACRLCTPVGSRKPLDSRGLREPRYPYKGTRTLIRVPVPL</sequence>
<feature type="compositionally biased region" description="Basic and acidic residues" evidence="1">
    <location>
        <begin position="37"/>
        <end position="54"/>
    </location>
</feature>
<reference evidence="4 5" key="1">
    <citation type="submission" date="2017-11" db="EMBL/GenBank/DDBJ databases">
        <title>De novo assembly and phasing of dikaryotic genomes from two isolates of Puccinia coronata f. sp. avenae, the causal agent of oat crown rust.</title>
        <authorList>
            <person name="Miller M.E."/>
            <person name="Zhang Y."/>
            <person name="Omidvar V."/>
            <person name="Sperschneider J."/>
            <person name="Schwessinger B."/>
            <person name="Raley C."/>
            <person name="Palmer J.M."/>
            <person name="Garnica D."/>
            <person name="Upadhyaya N."/>
            <person name="Rathjen J."/>
            <person name="Taylor J.M."/>
            <person name="Park R.F."/>
            <person name="Dodds P.N."/>
            <person name="Hirsch C.D."/>
            <person name="Kianian S.F."/>
            <person name="Figueroa M."/>
        </authorList>
    </citation>
    <scope>NUCLEOTIDE SEQUENCE [LARGE SCALE GENOMIC DNA]</scope>
    <source>
        <strain evidence="3">12NC29</strain>
        <strain evidence="2">12SD80</strain>
    </source>
</reference>
<organism evidence="2 5">
    <name type="scientific">Puccinia coronata f. sp. avenae</name>
    <dbReference type="NCBI Taxonomy" id="200324"/>
    <lineage>
        <taxon>Eukaryota</taxon>
        <taxon>Fungi</taxon>
        <taxon>Dikarya</taxon>
        <taxon>Basidiomycota</taxon>
        <taxon>Pucciniomycotina</taxon>
        <taxon>Pucciniomycetes</taxon>
        <taxon>Pucciniales</taxon>
        <taxon>Pucciniaceae</taxon>
        <taxon>Puccinia</taxon>
    </lineage>
</organism>
<evidence type="ECO:0000313" key="5">
    <source>
        <dbReference type="Proteomes" id="UP000235392"/>
    </source>
</evidence>
<accession>A0A2N5TQE8</accession>
<keyword evidence="4" id="KW-1185">Reference proteome</keyword>
<evidence type="ECO:0000313" key="3">
    <source>
        <dbReference type="EMBL" id="PLW36038.1"/>
    </source>
</evidence>
<comment type="caution">
    <text evidence="2">The sequence shown here is derived from an EMBL/GenBank/DDBJ whole genome shotgun (WGS) entry which is preliminary data.</text>
</comment>
<dbReference type="EMBL" id="PGCI01000394">
    <property type="protein sequence ID" value="PLW27725.1"/>
    <property type="molecule type" value="Genomic_DNA"/>
</dbReference>
<protein>
    <submittedName>
        <fullName evidence="2">Uncharacterized protein</fullName>
    </submittedName>
</protein>
<gene>
    <name evidence="3" type="ORF">PCANC_16088</name>
    <name evidence="2" type="ORF">PCASD_20594</name>
</gene>
<dbReference type="EMBL" id="PGCJ01000246">
    <property type="protein sequence ID" value="PLW36038.1"/>
    <property type="molecule type" value="Genomic_DNA"/>
</dbReference>
<proteinExistence type="predicted"/>